<dbReference type="EMBL" id="GIBP01010359">
    <property type="protein sequence ID" value="NDV39328.1"/>
    <property type="molecule type" value="Transcribed_RNA"/>
</dbReference>
<dbReference type="SUPFAM" id="SSF46579">
    <property type="entry name" value="Prefoldin"/>
    <property type="match status" value="1"/>
</dbReference>
<evidence type="ECO:0000313" key="1">
    <source>
        <dbReference type="EMBL" id="NDV39328.1"/>
    </source>
</evidence>
<dbReference type="NCBIfam" id="TIGR00293">
    <property type="entry name" value="prefoldin subunit alpha"/>
    <property type="match status" value="1"/>
</dbReference>
<dbReference type="PANTHER" id="PTHR13345:SF9">
    <property type="entry name" value="PROTEIN UXT"/>
    <property type="match status" value="1"/>
</dbReference>
<proteinExistence type="predicted"/>
<organism evidence="1">
    <name type="scientific">Arcella intermedia</name>
    <dbReference type="NCBI Taxonomy" id="1963864"/>
    <lineage>
        <taxon>Eukaryota</taxon>
        <taxon>Amoebozoa</taxon>
        <taxon>Tubulinea</taxon>
        <taxon>Elardia</taxon>
        <taxon>Arcellinida</taxon>
        <taxon>Sphaerothecina</taxon>
        <taxon>Arcellidae</taxon>
        <taxon>Arcella</taxon>
    </lineage>
</organism>
<dbReference type="AlphaFoldDB" id="A0A6B2LRG3"/>
<protein>
    <submittedName>
        <fullName evidence="1">Uncharacterized protein</fullName>
    </submittedName>
</protein>
<dbReference type="InterPro" id="IPR009053">
    <property type="entry name" value="Prefoldin"/>
</dbReference>
<dbReference type="GO" id="GO:0003714">
    <property type="term" value="F:transcription corepressor activity"/>
    <property type="evidence" value="ECO:0007669"/>
    <property type="project" value="TreeGrafter"/>
</dbReference>
<reference evidence="1" key="1">
    <citation type="journal article" date="2020" name="J. Eukaryot. Microbiol.">
        <title>De novo Sequencing, Assembly and Annotation of the Transcriptome for the Free-Living Testate Amoeba Arcella intermedia.</title>
        <authorList>
            <person name="Ribeiro G.M."/>
            <person name="Porfirio-Sousa A.L."/>
            <person name="Maurer-Alcala X.X."/>
            <person name="Katz L.A."/>
            <person name="Lahr D.J.G."/>
        </authorList>
    </citation>
    <scope>NUCLEOTIDE SEQUENCE</scope>
</reference>
<dbReference type="PANTHER" id="PTHR13345">
    <property type="entry name" value="MEDIATOR OF RNA POLYMERASE II TRANSCRIPTION SUBUNIT 10"/>
    <property type="match status" value="1"/>
</dbReference>
<dbReference type="Gene3D" id="1.10.287.370">
    <property type="match status" value="1"/>
</dbReference>
<name>A0A6B2LRG3_9EUKA</name>
<dbReference type="CDD" id="cd23158">
    <property type="entry name" value="Prefoldin_UXT"/>
    <property type="match status" value="1"/>
</dbReference>
<dbReference type="GO" id="GO:0045944">
    <property type="term" value="P:positive regulation of transcription by RNA polymerase II"/>
    <property type="evidence" value="ECO:0007669"/>
    <property type="project" value="TreeGrafter"/>
</dbReference>
<dbReference type="GO" id="GO:0016592">
    <property type="term" value="C:mediator complex"/>
    <property type="evidence" value="ECO:0007669"/>
    <property type="project" value="TreeGrafter"/>
</dbReference>
<dbReference type="InterPro" id="IPR004127">
    <property type="entry name" value="Prefoldin_subunit_alpha"/>
</dbReference>
<sequence>MKVDLKNVLDQRDVVYQETAEYLELRNNVLTFKGEEGKMKTKMNLGHEFFVEATIKETKRIMVEVGLGFVVEFTLEEALEFIDWKEEQLNTKSKKLTELALEIKAQIKMMLHALQQLADLS</sequence>
<accession>A0A6B2LRG3</accession>
<dbReference type="Pfam" id="PF02996">
    <property type="entry name" value="Prefoldin"/>
    <property type="match status" value="1"/>
</dbReference>